<keyword evidence="1" id="KW-1133">Transmembrane helix</keyword>
<dbReference type="AlphaFoldDB" id="A0AA35P4T7"/>
<dbReference type="Proteomes" id="UP001178461">
    <property type="component" value="Chromosome 4"/>
</dbReference>
<gene>
    <name evidence="2" type="ORF">PODLI_1B038896</name>
</gene>
<dbReference type="EMBL" id="OX395129">
    <property type="protein sequence ID" value="CAI5772900.1"/>
    <property type="molecule type" value="Genomic_DNA"/>
</dbReference>
<reference evidence="2" key="1">
    <citation type="submission" date="2022-12" db="EMBL/GenBank/DDBJ databases">
        <authorList>
            <person name="Alioto T."/>
            <person name="Alioto T."/>
            <person name="Gomez Garrido J."/>
        </authorList>
    </citation>
    <scope>NUCLEOTIDE SEQUENCE</scope>
</reference>
<accession>A0AA35P4T7</accession>
<evidence type="ECO:0000313" key="2">
    <source>
        <dbReference type="EMBL" id="CAI5772900.1"/>
    </source>
</evidence>
<keyword evidence="1" id="KW-0472">Membrane</keyword>
<sequence length="153" mass="17018">MKGLLSNITVFGTLAPFCPGPISVMLYSSYFLHEVALLASKLGSSVEGREAEELLMSPQFSLFLFLLFKKLFCTYNCSVLMYLLDLSQPSCPSSVLNYNSPSAPATQPCWMSLTGVTFQNIWRGPGLVKADLYYKTNGFFPGSLQHGQYRPYI</sequence>
<feature type="transmembrane region" description="Helical" evidence="1">
    <location>
        <begin position="20"/>
        <end position="39"/>
    </location>
</feature>
<evidence type="ECO:0000313" key="3">
    <source>
        <dbReference type="Proteomes" id="UP001178461"/>
    </source>
</evidence>
<organism evidence="2 3">
    <name type="scientific">Podarcis lilfordi</name>
    <name type="common">Lilford's wall lizard</name>
    <dbReference type="NCBI Taxonomy" id="74358"/>
    <lineage>
        <taxon>Eukaryota</taxon>
        <taxon>Metazoa</taxon>
        <taxon>Chordata</taxon>
        <taxon>Craniata</taxon>
        <taxon>Vertebrata</taxon>
        <taxon>Euteleostomi</taxon>
        <taxon>Lepidosauria</taxon>
        <taxon>Squamata</taxon>
        <taxon>Bifurcata</taxon>
        <taxon>Unidentata</taxon>
        <taxon>Episquamata</taxon>
        <taxon>Laterata</taxon>
        <taxon>Lacertibaenia</taxon>
        <taxon>Lacertidae</taxon>
        <taxon>Podarcis</taxon>
    </lineage>
</organism>
<name>A0AA35P4T7_9SAUR</name>
<protein>
    <submittedName>
        <fullName evidence="2">Uncharacterized protein</fullName>
    </submittedName>
</protein>
<keyword evidence="3" id="KW-1185">Reference proteome</keyword>
<proteinExistence type="predicted"/>
<keyword evidence="1" id="KW-0812">Transmembrane</keyword>
<evidence type="ECO:0000256" key="1">
    <source>
        <dbReference type="SAM" id="Phobius"/>
    </source>
</evidence>